<dbReference type="RefSeq" id="WP_248650473.1">
    <property type="nucleotide sequence ID" value="NZ_CP096659.1"/>
</dbReference>
<feature type="compositionally biased region" description="Acidic residues" evidence="1">
    <location>
        <begin position="183"/>
        <end position="192"/>
    </location>
</feature>
<dbReference type="Proteomes" id="UP000830729">
    <property type="component" value="Chromosome"/>
</dbReference>
<dbReference type="InterPro" id="IPR029069">
    <property type="entry name" value="HotDog_dom_sf"/>
</dbReference>
<dbReference type="SUPFAM" id="SSF54637">
    <property type="entry name" value="Thioesterase/thiol ester dehydrase-isomerase"/>
    <property type="match status" value="2"/>
</dbReference>
<reference evidence="2 3" key="1">
    <citation type="submission" date="2022-04" db="EMBL/GenBank/DDBJ databases">
        <title>Diverse halophilic archaea isolated from saline environments.</title>
        <authorList>
            <person name="Cui H.-L."/>
        </authorList>
    </citation>
    <scope>NUCLEOTIDE SEQUENCE [LARGE SCALE GENOMIC DNA]</scope>
    <source>
        <strain evidence="2 3">XZYJT49</strain>
    </source>
</reference>
<dbReference type="InterPro" id="IPR052342">
    <property type="entry name" value="MCH/BMMD"/>
</dbReference>
<dbReference type="PANTHER" id="PTHR43664">
    <property type="entry name" value="MONOAMINE OXIDASE-RELATED"/>
    <property type="match status" value="1"/>
</dbReference>
<dbReference type="EMBL" id="CP096659">
    <property type="protein sequence ID" value="UPV74428.1"/>
    <property type="molecule type" value="Genomic_DNA"/>
</dbReference>
<dbReference type="NCBIfam" id="NF041625">
    <property type="entry name" value="methfumCoahyd_Halo"/>
    <property type="match status" value="1"/>
</dbReference>
<evidence type="ECO:0000313" key="2">
    <source>
        <dbReference type="EMBL" id="UPV74428.1"/>
    </source>
</evidence>
<sequence>MTDWTDPDAFAAALERAETKEKGNCFEDFAEGETVEHDPGLVLSRRGSELWAGQTLNYDPTYWRPSVAEARGYDAVPVHPDYLLACVMGASVGDLSEKGGYFLGRDDLRYHRPGVAPGTELRVESVVESKAESSSRPAYGIVTWETTGYDAATGDPLLSYTRTNMIPRREPIAADGEGANAGDSEDEEAERADADLPDELLAPEGGHFEDFREALARADGRDAAVAYRHERGRTIDDTTVAQLPLATLNTAKQHHNADAMADSPSGEIVAYGDVTRSIALGHARSDEQTLREVSCDDERFHDFVTVGDTVYGFTHVLDANDGDARNAGEVTFEHVAFNQRDEPVYSGTRTALVRKRA</sequence>
<dbReference type="InterPro" id="IPR045672">
    <property type="entry name" value="MC_hydratase_acr"/>
</dbReference>
<evidence type="ECO:0000256" key="1">
    <source>
        <dbReference type="SAM" id="MobiDB-lite"/>
    </source>
</evidence>
<dbReference type="PANTHER" id="PTHR43664:SF1">
    <property type="entry name" value="BETA-METHYLMALYL-COA DEHYDRATASE"/>
    <property type="match status" value="1"/>
</dbReference>
<dbReference type="CDD" id="cd03451">
    <property type="entry name" value="FkbR2"/>
    <property type="match status" value="1"/>
</dbReference>
<dbReference type="KEGG" id="halx:M0R89_18085"/>
<keyword evidence="3" id="KW-1185">Reference proteome</keyword>
<dbReference type="Gene3D" id="3.10.129.10">
    <property type="entry name" value="Hotdog Thioesterase"/>
    <property type="match status" value="1"/>
</dbReference>
<dbReference type="AlphaFoldDB" id="A0A8U0HU24"/>
<dbReference type="Pfam" id="PF19315">
    <property type="entry name" value="MC_hydratase"/>
    <property type="match status" value="1"/>
</dbReference>
<name>A0A8U0HU24_9EURY</name>
<gene>
    <name evidence="2" type="ORF">M0R89_18085</name>
</gene>
<protein>
    <submittedName>
        <fullName evidence="2">Acyl dehydratase</fullName>
    </submittedName>
</protein>
<dbReference type="GO" id="GO:0016829">
    <property type="term" value="F:lyase activity"/>
    <property type="evidence" value="ECO:0007669"/>
    <property type="project" value="InterPro"/>
</dbReference>
<dbReference type="InterPro" id="IPR048274">
    <property type="entry name" value="MC_hydratase"/>
</dbReference>
<feature type="region of interest" description="Disordered" evidence="1">
    <location>
        <begin position="169"/>
        <end position="192"/>
    </location>
</feature>
<dbReference type="GeneID" id="72187150"/>
<accession>A0A8U0HU24</accession>
<proteinExistence type="predicted"/>
<evidence type="ECO:0000313" key="3">
    <source>
        <dbReference type="Proteomes" id="UP000830729"/>
    </source>
</evidence>
<organism evidence="2 3">
    <name type="scientific">Halorussus limi</name>
    <dbReference type="NCBI Taxonomy" id="2938695"/>
    <lineage>
        <taxon>Archaea</taxon>
        <taxon>Methanobacteriati</taxon>
        <taxon>Methanobacteriota</taxon>
        <taxon>Stenosarchaea group</taxon>
        <taxon>Halobacteria</taxon>
        <taxon>Halobacteriales</taxon>
        <taxon>Haladaptataceae</taxon>
        <taxon>Halorussus</taxon>
    </lineage>
</organism>